<dbReference type="InterPro" id="IPR050235">
    <property type="entry name" value="CK1_Ser-Thr_kinase"/>
</dbReference>
<dbReference type="Proteomes" id="UP000324800">
    <property type="component" value="Unassembled WGS sequence"/>
</dbReference>
<protein>
    <recommendedName>
        <fullName evidence="1">non-specific serine/threonine protein kinase</fullName>
        <ecNumber evidence="1">2.7.11.1</ecNumber>
    </recommendedName>
</protein>
<dbReference type="PROSITE" id="PS50011">
    <property type="entry name" value="PROTEIN_KINASE_DOM"/>
    <property type="match status" value="1"/>
</dbReference>
<dbReference type="InterPro" id="IPR008271">
    <property type="entry name" value="Ser/Thr_kinase_AS"/>
</dbReference>
<dbReference type="PANTHER" id="PTHR11909">
    <property type="entry name" value="CASEIN KINASE-RELATED"/>
    <property type="match status" value="1"/>
</dbReference>
<gene>
    <name evidence="3" type="ORF">EZS28_035311</name>
</gene>
<dbReference type="EC" id="2.7.11.1" evidence="1"/>
<name>A0A5J4UGY2_9EUKA</name>
<dbReference type="Gene3D" id="1.10.510.10">
    <property type="entry name" value="Transferase(Phosphotransferase) domain 1"/>
    <property type="match status" value="1"/>
</dbReference>
<dbReference type="SUPFAM" id="SSF56112">
    <property type="entry name" value="Protein kinase-like (PK-like)"/>
    <property type="match status" value="1"/>
</dbReference>
<evidence type="ECO:0000259" key="2">
    <source>
        <dbReference type="PROSITE" id="PS50011"/>
    </source>
</evidence>
<accession>A0A5J4UGY2</accession>
<sequence length="133" mass="15228">LVNRKKPYRFCLHSLLKFGVQAIEALQALHQAGFIHRDIKPSNFVIGSTVETSNNIYIIDFGLCKKLHMKDGIVVKPSTKGNFRGTVRYASINSHRKRELGRQDDLMSLIYIFVEFYTGRVPWGNVDDSEEVL</sequence>
<dbReference type="PROSITE" id="PS00108">
    <property type="entry name" value="PROTEIN_KINASE_ST"/>
    <property type="match status" value="1"/>
</dbReference>
<dbReference type="InterPro" id="IPR000719">
    <property type="entry name" value="Prot_kinase_dom"/>
</dbReference>
<dbReference type="EMBL" id="SNRW01016628">
    <property type="protein sequence ID" value="KAA6369162.1"/>
    <property type="molecule type" value="Genomic_DNA"/>
</dbReference>
<comment type="caution">
    <text evidence="3">The sequence shown here is derived from an EMBL/GenBank/DDBJ whole genome shotgun (WGS) entry which is preliminary data.</text>
</comment>
<dbReference type="InterPro" id="IPR011009">
    <property type="entry name" value="Kinase-like_dom_sf"/>
</dbReference>
<reference evidence="3 4" key="1">
    <citation type="submission" date="2019-03" db="EMBL/GenBank/DDBJ databases">
        <title>Single cell metagenomics reveals metabolic interactions within the superorganism composed of flagellate Streblomastix strix and complex community of Bacteroidetes bacteria on its surface.</title>
        <authorList>
            <person name="Treitli S.C."/>
            <person name="Kolisko M."/>
            <person name="Husnik F."/>
            <person name="Keeling P."/>
            <person name="Hampl V."/>
        </authorList>
    </citation>
    <scope>NUCLEOTIDE SEQUENCE [LARGE SCALE GENOMIC DNA]</scope>
    <source>
        <strain evidence="3">ST1C</strain>
    </source>
</reference>
<dbReference type="OrthoDB" id="5979581at2759"/>
<dbReference type="GO" id="GO:0005524">
    <property type="term" value="F:ATP binding"/>
    <property type="evidence" value="ECO:0007669"/>
    <property type="project" value="InterPro"/>
</dbReference>
<evidence type="ECO:0000313" key="3">
    <source>
        <dbReference type="EMBL" id="KAA6369162.1"/>
    </source>
</evidence>
<feature type="domain" description="Protein kinase" evidence="2">
    <location>
        <begin position="1"/>
        <end position="133"/>
    </location>
</feature>
<dbReference type="Pfam" id="PF00069">
    <property type="entry name" value="Pkinase"/>
    <property type="match status" value="1"/>
</dbReference>
<proteinExistence type="predicted"/>
<dbReference type="GO" id="GO:0004674">
    <property type="term" value="F:protein serine/threonine kinase activity"/>
    <property type="evidence" value="ECO:0007669"/>
    <property type="project" value="UniProtKB-EC"/>
</dbReference>
<evidence type="ECO:0000256" key="1">
    <source>
        <dbReference type="ARBA" id="ARBA00012513"/>
    </source>
</evidence>
<evidence type="ECO:0000313" key="4">
    <source>
        <dbReference type="Proteomes" id="UP000324800"/>
    </source>
</evidence>
<organism evidence="3 4">
    <name type="scientific">Streblomastix strix</name>
    <dbReference type="NCBI Taxonomy" id="222440"/>
    <lineage>
        <taxon>Eukaryota</taxon>
        <taxon>Metamonada</taxon>
        <taxon>Preaxostyla</taxon>
        <taxon>Oxymonadida</taxon>
        <taxon>Streblomastigidae</taxon>
        <taxon>Streblomastix</taxon>
    </lineage>
</organism>
<dbReference type="AlphaFoldDB" id="A0A5J4UGY2"/>
<feature type="non-terminal residue" evidence="3">
    <location>
        <position position="1"/>
    </location>
</feature>